<reference evidence="3" key="1">
    <citation type="submission" date="2016-10" db="EMBL/GenBank/DDBJ databases">
        <authorList>
            <person name="Varghese N."/>
            <person name="Submissions S."/>
        </authorList>
    </citation>
    <scope>NUCLEOTIDE SEQUENCE [LARGE SCALE GENOMIC DNA]</scope>
    <source>
        <strain evidence="3">SLH 33</strain>
    </source>
</reference>
<evidence type="ECO:0000256" key="1">
    <source>
        <dbReference type="SAM" id="MobiDB-lite"/>
    </source>
</evidence>
<feature type="region of interest" description="Disordered" evidence="1">
    <location>
        <begin position="55"/>
        <end position="93"/>
    </location>
</feature>
<accession>A0A1I0AMZ1</accession>
<protein>
    <recommendedName>
        <fullName evidence="4">DUF2953 domain-containing protein</fullName>
    </recommendedName>
</protein>
<dbReference type="STRING" id="1353158.SAMN04488587_1703"/>
<organism evidence="2 3">
    <name type="scientific">Methanococcoides vulcani</name>
    <dbReference type="NCBI Taxonomy" id="1353158"/>
    <lineage>
        <taxon>Archaea</taxon>
        <taxon>Methanobacteriati</taxon>
        <taxon>Methanobacteriota</taxon>
        <taxon>Stenosarchaea group</taxon>
        <taxon>Methanomicrobia</taxon>
        <taxon>Methanosarcinales</taxon>
        <taxon>Methanosarcinaceae</taxon>
        <taxon>Methanococcoides</taxon>
    </lineage>
</organism>
<dbReference type="EMBL" id="FOHQ01000005">
    <property type="protein sequence ID" value="SES95535.1"/>
    <property type="molecule type" value="Genomic_DNA"/>
</dbReference>
<keyword evidence="3" id="KW-1185">Reference proteome</keyword>
<sequence length="224" mass="25338">MSLLIYSLSLCIIFLLGLILFAPIDVVFNVKGNLNGVHSIVDVKWSFLSMRFPRKKGPEKASVPTSKPLDEVSEDGSREGDEDGNEAGPSLRESFDDIRSKGRMVYGISYHIFRLLKSIFSSIHIRELSCDLAYGLPDPAYTGMLCGYLHTLASVVHSGCRQFHYSITPQFFDEQLDVRMTGDIRFRIASFIPPLLMFIFSREVLRTGWWFVKNKRSSRSGVSV</sequence>
<dbReference type="InterPro" id="IPR021338">
    <property type="entry name" value="DUF2953"/>
</dbReference>
<dbReference type="OrthoDB" id="148205at2157"/>
<dbReference type="Proteomes" id="UP000243338">
    <property type="component" value="Unassembled WGS sequence"/>
</dbReference>
<evidence type="ECO:0000313" key="2">
    <source>
        <dbReference type="EMBL" id="SES95535.1"/>
    </source>
</evidence>
<proteinExistence type="predicted"/>
<evidence type="ECO:0008006" key="4">
    <source>
        <dbReference type="Google" id="ProtNLM"/>
    </source>
</evidence>
<gene>
    <name evidence="2" type="ORF">SAMN04488587_1703</name>
</gene>
<dbReference type="AlphaFoldDB" id="A0A1I0AMZ1"/>
<dbReference type="Pfam" id="PF11167">
    <property type="entry name" value="DUF2953"/>
    <property type="match status" value="1"/>
</dbReference>
<dbReference type="RefSeq" id="WP_091690175.1">
    <property type="nucleotide sequence ID" value="NZ_CAAGSJ010000006.1"/>
</dbReference>
<name>A0A1I0AMZ1_9EURY</name>
<evidence type="ECO:0000313" key="3">
    <source>
        <dbReference type="Proteomes" id="UP000243338"/>
    </source>
</evidence>